<reference evidence="8" key="1">
    <citation type="journal article" date="2021" name="Syst. Appl. Microbiol.">
        <title>Roseomonas hellenica sp. nov., isolated from roots of wild-growing Alkanna tinctoria.</title>
        <authorList>
            <person name="Rat A."/>
            <person name="Naranjo H.D."/>
            <person name="Lebbe L."/>
            <person name="Cnockaert M."/>
            <person name="Krigas N."/>
            <person name="Grigoriadou K."/>
            <person name="Maloupa E."/>
            <person name="Willems A."/>
        </authorList>
    </citation>
    <scope>NUCLEOTIDE SEQUENCE [LARGE SCALE GENOMIC DNA]</scope>
    <source>
        <strain evidence="8">LMG 31523</strain>
    </source>
</reference>
<proteinExistence type="predicted"/>
<dbReference type="Pfam" id="PF00392">
    <property type="entry name" value="GntR"/>
    <property type="match status" value="1"/>
</dbReference>
<evidence type="ECO:0000259" key="6">
    <source>
        <dbReference type="SMART" id="SM00895"/>
    </source>
</evidence>
<dbReference type="Gene3D" id="1.10.10.10">
    <property type="entry name" value="Winged helix-like DNA-binding domain superfamily/Winged helix DNA-binding domain"/>
    <property type="match status" value="1"/>
</dbReference>
<dbReference type="Gene3D" id="1.20.120.530">
    <property type="entry name" value="GntR ligand-binding domain-like"/>
    <property type="match status" value="1"/>
</dbReference>
<keyword evidence="8" id="KW-1185">Reference proteome</keyword>
<feature type="region of interest" description="Disordered" evidence="4">
    <location>
        <begin position="1"/>
        <end position="22"/>
    </location>
</feature>
<dbReference type="PANTHER" id="PTHR43537">
    <property type="entry name" value="TRANSCRIPTIONAL REGULATOR, GNTR FAMILY"/>
    <property type="match status" value="1"/>
</dbReference>
<keyword evidence="2" id="KW-0238">DNA-binding</keyword>
<protein>
    <submittedName>
        <fullName evidence="7">GntR family transcriptional regulator</fullName>
    </submittedName>
</protein>
<evidence type="ECO:0000256" key="2">
    <source>
        <dbReference type="ARBA" id="ARBA00023125"/>
    </source>
</evidence>
<dbReference type="SUPFAM" id="SSF48008">
    <property type="entry name" value="GntR ligand-binding domain-like"/>
    <property type="match status" value="1"/>
</dbReference>
<dbReference type="EMBL" id="JAAGBB010000009">
    <property type="protein sequence ID" value="MBR0664582.1"/>
    <property type="molecule type" value="Genomic_DNA"/>
</dbReference>
<keyword evidence="3" id="KW-0804">Transcription</keyword>
<comment type="caution">
    <text evidence="7">The sequence shown here is derived from an EMBL/GenBank/DDBJ whole genome shotgun (WGS) entry which is preliminary data.</text>
</comment>
<evidence type="ECO:0000256" key="4">
    <source>
        <dbReference type="SAM" id="MobiDB-lite"/>
    </source>
</evidence>
<evidence type="ECO:0000313" key="8">
    <source>
        <dbReference type="Proteomes" id="UP001196870"/>
    </source>
</evidence>
<feature type="domain" description="HTH gntR-type" evidence="5">
    <location>
        <begin position="40"/>
        <end position="98"/>
    </location>
</feature>
<dbReference type="SMART" id="SM00345">
    <property type="entry name" value="HTH_GNTR"/>
    <property type="match status" value="1"/>
</dbReference>
<evidence type="ECO:0000259" key="5">
    <source>
        <dbReference type="SMART" id="SM00345"/>
    </source>
</evidence>
<dbReference type="SMART" id="SM00895">
    <property type="entry name" value="FCD"/>
    <property type="match status" value="1"/>
</dbReference>
<dbReference type="RefSeq" id="WP_211852248.1">
    <property type="nucleotide sequence ID" value="NZ_JAAGBB010000009.1"/>
</dbReference>
<dbReference type="InterPro" id="IPR036388">
    <property type="entry name" value="WH-like_DNA-bd_sf"/>
</dbReference>
<dbReference type="InterPro" id="IPR000524">
    <property type="entry name" value="Tscrpt_reg_HTH_GntR"/>
</dbReference>
<keyword evidence="1" id="KW-0805">Transcription regulation</keyword>
<dbReference type="Proteomes" id="UP001196870">
    <property type="component" value="Unassembled WGS sequence"/>
</dbReference>
<accession>A0ABS5EWA2</accession>
<dbReference type="InterPro" id="IPR011711">
    <property type="entry name" value="GntR_C"/>
</dbReference>
<name>A0ABS5EWA2_9PROT</name>
<feature type="domain" description="GntR C-terminal" evidence="6">
    <location>
        <begin position="108"/>
        <end position="232"/>
    </location>
</feature>
<evidence type="ECO:0000256" key="1">
    <source>
        <dbReference type="ARBA" id="ARBA00023015"/>
    </source>
</evidence>
<dbReference type="SUPFAM" id="SSF46785">
    <property type="entry name" value="Winged helix' DNA-binding domain"/>
    <property type="match status" value="1"/>
</dbReference>
<dbReference type="InterPro" id="IPR008920">
    <property type="entry name" value="TF_FadR/GntR_C"/>
</dbReference>
<dbReference type="PANTHER" id="PTHR43537:SF49">
    <property type="entry name" value="TRANSCRIPTIONAL REGULATORY PROTEIN"/>
    <property type="match status" value="1"/>
</dbReference>
<evidence type="ECO:0000256" key="3">
    <source>
        <dbReference type="ARBA" id="ARBA00023163"/>
    </source>
</evidence>
<dbReference type="Pfam" id="PF07729">
    <property type="entry name" value="FCD"/>
    <property type="match status" value="1"/>
</dbReference>
<dbReference type="InterPro" id="IPR036390">
    <property type="entry name" value="WH_DNA-bd_sf"/>
</dbReference>
<gene>
    <name evidence="7" type="ORF">GXW71_09480</name>
</gene>
<sequence length="245" mass="27180">MSRFRRHEGLDNAMNHIPPPSNMPDLAGQDAQLPEQVAVVIAAIETDIIRSRILPRTRLIEDHLMEDYGAKRHVVRAALVELQRLGVVVKPRHRGAELRRFDAADLADLYAMREVLHRAAVRAMPMPVSPERLAVVEAALAAHEAAAKTGDLIAIHRTNMTFHRALYGLCGNPYLADSIRLHDWLSFPARAYGTADPGALRQACEEHAAMVAALRTADRAALEALSVSHMDRARRIYAEKFLGRG</sequence>
<organism evidence="7 8">
    <name type="scientific">Plastoroseomonas hellenica</name>
    <dbReference type="NCBI Taxonomy" id="2687306"/>
    <lineage>
        <taxon>Bacteria</taxon>
        <taxon>Pseudomonadati</taxon>
        <taxon>Pseudomonadota</taxon>
        <taxon>Alphaproteobacteria</taxon>
        <taxon>Acetobacterales</taxon>
        <taxon>Acetobacteraceae</taxon>
        <taxon>Plastoroseomonas</taxon>
    </lineage>
</organism>
<evidence type="ECO:0000313" key="7">
    <source>
        <dbReference type="EMBL" id="MBR0664582.1"/>
    </source>
</evidence>